<proteinExistence type="predicted"/>
<accession>A0A0A5HL44</accession>
<gene>
    <name evidence="1" type="ORF">N783_17205</name>
</gene>
<dbReference type="Proteomes" id="UP000030403">
    <property type="component" value="Unassembled WGS sequence"/>
</dbReference>
<protein>
    <submittedName>
        <fullName evidence="1">Uncharacterized protein</fullName>
    </submittedName>
</protein>
<keyword evidence="2" id="KW-1185">Reference proteome</keyword>
<dbReference type="EMBL" id="AVPF01000058">
    <property type="protein sequence ID" value="KGX84352.1"/>
    <property type="molecule type" value="Genomic_DNA"/>
</dbReference>
<sequence>MSGIKITFGEDNKERTFETREAAERYLETIKQENVLPNTYELEVEQIESESESA</sequence>
<evidence type="ECO:0000313" key="2">
    <source>
        <dbReference type="Proteomes" id="UP000030403"/>
    </source>
</evidence>
<organism evidence="1 2">
    <name type="scientific">Pontibacillus marinus BH030004 = DSM 16465</name>
    <dbReference type="NCBI Taxonomy" id="1385511"/>
    <lineage>
        <taxon>Bacteria</taxon>
        <taxon>Bacillati</taxon>
        <taxon>Bacillota</taxon>
        <taxon>Bacilli</taxon>
        <taxon>Bacillales</taxon>
        <taxon>Bacillaceae</taxon>
        <taxon>Pontibacillus</taxon>
    </lineage>
</organism>
<comment type="caution">
    <text evidence="1">The sequence shown here is derived from an EMBL/GenBank/DDBJ whole genome shotgun (WGS) entry which is preliminary data.</text>
</comment>
<evidence type="ECO:0000313" key="1">
    <source>
        <dbReference type="EMBL" id="KGX84352.1"/>
    </source>
</evidence>
<reference evidence="1 2" key="1">
    <citation type="submission" date="2013-08" db="EMBL/GenBank/DDBJ databases">
        <authorList>
            <person name="Huang J."/>
            <person name="Wang G."/>
        </authorList>
    </citation>
    <scope>NUCLEOTIDE SEQUENCE [LARGE SCALE GENOMIC DNA]</scope>
    <source>
        <strain evidence="1 2">BH030004</strain>
    </source>
</reference>
<dbReference type="AlphaFoldDB" id="A0A0A5HL44"/>
<dbReference type="RefSeq" id="WP_154657438.1">
    <property type="nucleotide sequence ID" value="NZ_AVPF01000058.1"/>
</dbReference>
<name>A0A0A5HL44_9BACI</name>